<keyword evidence="1" id="KW-0808">Transferase</keyword>
<sequence>MLKVLFIGLVWPEARSSAASQNILSYIELFKQQGHEVCFVSASEKSERSTPLDCLVDEQRSVLLNDSSFDEFVREYQPNIAIFDRYISEEQFSWRVAEAAPNCLKVLDCEDLHFLRYARHEAYKNQVNPNHFASVEPYLYSDTCKRELASIWRCDISILLSDFETNLLVEHFGISSDLLHHCRFLLPNKDAQKDPLYSERRDFITIGNFRHAPNWDAVLTLRSKIWPTIKKHLPDAKCHVYGAYLPPKAKQLENKKLGFLVHGYIEDAEQAIGSSRVLLAPINFGAGIKGKLVDAMRCNTPSVTSPIGSEGLIVTTDVATDAATDHTVGLPSWPGAISDISENTDNFIKEAIALYQNEARWLEASQGCAQHINALFDYETQSHGLLEKLQKVYANLNQHRNKHFFGQILQHHTTSSTKYMSQWIEAKSKLK</sequence>
<comment type="caution">
    <text evidence="1">The sequence shown here is derived from an EMBL/GenBank/DDBJ whole genome shotgun (WGS) entry which is preliminary data.</text>
</comment>
<keyword evidence="1" id="KW-0328">Glycosyltransferase</keyword>
<dbReference type="EMBL" id="JAVRIE010000001">
    <property type="protein sequence ID" value="MDT0581315.1"/>
    <property type="molecule type" value="Genomic_DNA"/>
</dbReference>
<organism evidence="1 2">
    <name type="scientific">Brumicola blandensis</name>
    <dbReference type="NCBI Taxonomy" id="3075611"/>
    <lineage>
        <taxon>Bacteria</taxon>
        <taxon>Pseudomonadati</taxon>
        <taxon>Pseudomonadota</taxon>
        <taxon>Gammaproteobacteria</taxon>
        <taxon>Alteromonadales</taxon>
        <taxon>Alteromonadaceae</taxon>
        <taxon>Brumicola</taxon>
    </lineage>
</organism>
<dbReference type="Pfam" id="PF13692">
    <property type="entry name" value="Glyco_trans_1_4"/>
    <property type="match status" value="1"/>
</dbReference>
<keyword evidence="2" id="KW-1185">Reference proteome</keyword>
<reference evidence="1 2" key="1">
    <citation type="submission" date="2023-09" db="EMBL/GenBank/DDBJ databases">
        <authorList>
            <person name="Rey-Velasco X."/>
        </authorList>
    </citation>
    <scope>NUCLEOTIDE SEQUENCE [LARGE SCALE GENOMIC DNA]</scope>
    <source>
        <strain evidence="1 2">W409</strain>
    </source>
</reference>
<proteinExistence type="predicted"/>
<gene>
    <name evidence="1" type="ORF">RM544_02085</name>
</gene>
<dbReference type="AlphaFoldDB" id="A0AAW8QXG1"/>
<dbReference type="Proteomes" id="UP001249020">
    <property type="component" value="Unassembled WGS sequence"/>
</dbReference>
<dbReference type="Gene3D" id="3.40.50.2000">
    <property type="entry name" value="Glycogen Phosphorylase B"/>
    <property type="match status" value="1"/>
</dbReference>
<protein>
    <submittedName>
        <fullName evidence="1">Glycosyltransferase</fullName>
        <ecNumber evidence="1">2.4.-.-</ecNumber>
    </submittedName>
</protein>
<dbReference type="SUPFAM" id="SSF53756">
    <property type="entry name" value="UDP-Glycosyltransferase/glycogen phosphorylase"/>
    <property type="match status" value="1"/>
</dbReference>
<dbReference type="RefSeq" id="WP_311360710.1">
    <property type="nucleotide sequence ID" value="NZ_JAVRIE010000001.1"/>
</dbReference>
<evidence type="ECO:0000313" key="1">
    <source>
        <dbReference type="EMBL" id="MDT0581315.1"/>
    </source>
</evidence>
<dbReference type="GO" id="GO:0016757">
    <property type="term" value="F:glycosyltransferase activity"/>
    <property type="evidence" value="ECO:0007669"/>
    <property type="project" value="UniProtKB-KW"/>
</dbReference>
<accession>A0AAW8QXG1</accession>
<dbReference type="EC" id="2.4.-.-" evidence="1"/>
<evidence type="ECO:0000313" key="2">
    <source>
        <dbReference type="Proteomes" id="UP001249020"/>
    </source>
</evidence>
<name>A0AAW8QXG1_9ALTE</name>